<dbReference type="Gene3D" id="1.25.40.10">
    <property type="entry name" value="Tetratricopeptide repeat domain"/>
    <property type="match status" value="3"/>
</dbReference>
<dbReference type="AlphaFoldDB" id="A0A2B4R990"/>
<dbReference type="GO" id="GO:0005871">
    <property type="term" value="C:kinesin complex"/>
    <property type="evidence" value="ECO:0007669"/>
    <property type="project" value="UniProtKB-UniRule"/>
</dbReference>
<organism evidence="5 6">
    <name type="scientific">Stylophora pistillata</name>
    <name type="common">Smooth cauliflower coral</name>
    <dbReference type="NCBI Taxonomy" id="50429"/>
    <lineage>
        <taxon>Eukaryota</taxon>
        <taxon>Metazoa</taxon>
        <taxon>Cnidaria</taxon>
        <taxon>Anthozoa</taxon>
        <taxon>Hexacorallia</taxon>
        <taxon>Scleractinia</taxon>
        <taxon>Astrocoeniina</taxon>
        <taxon>Pocilloporidae</taxon>
        <taxon>Stylophora</taxon>
    </lineage>
</organism>
<evidence type="ECO:0000256" key="1">
    <source>
        <dbReference type="ARBA" id="ARBA00022737"/>
    </source>
</evidence>
<accession>A0A2B4R990</accession>
<dbReference type="Proteomes" id="UP000225706">
    <property type="component" value="Unassembled WGS sequence"/>
</dbReference>
<comment type="subunit">
    <text evidence="4">Oligomeric complex composed of two heavy chains and two light chains.</text>
</comment>
<keyword evidence="1" id="KW-0677">Repeat</keyword>
<keyword evidence="4" id="KW-0206">Cytoskeleton</keyword>
<dbReference type="PANTHER" id="PTHR45641">
    <property type="entry name" value="TETRATRICOPEPTIDE REPEAT PROTEIN (AFU_ORTHOLOGUE AFUA_6G03870)"/>
    <property type="match status" value="1"/>
</dbReference>
<evidence type="ECO:0000256" key="4">
    <source>
        <dbReference type="RuleBase" id="RU367020"/>
    </source>
</evidence>
<dbReference type="GO" id="GO:0005874">
    <property type="term" value="C:microtubule"/>
    <property type="evidence" value="ECO:0007669"/>
    <property type="project" value="UniProtKB-UniRule"/>
</dbReference>
<name>A0A2B4R990_STYPI</name>
<keyword evidence="4" id="KW-0963">Cytoplasm</keyword>
<dbReference type="InterPro" id="IPR011990">
    <property type="entry name" value="TPR-like_helical_dom_sf"/>
</dbReference>
<dbReference type="InterPro" id="IPR019734">
    <property type="entry name" value="TPR_rpt"/>
</dbReference>
<evidence type="ECO:0000313" key="5">
    <source>
        <dbReference type="EMBL" id="PFX13369.1"/>
    </source>
</evidence>
<feature type="repeat" description="TPR" evidence="3">
    <location>
        <begin position="670"/>
        <end position="703"/>
    </location>
</feature>
<dbReference type="Gene3D" id="3.40.50.300">
    <property type="entry name" value="P-loop containing nucleotide triphosphate hydrolases"/>
    <property type="match status" value="1"/>
</dbReference>
<dbReference type="OrthoDB" id="626167at2759"/>
<keyword evidence="6" id="KW-1185">Reference proteome</keyword>
<reference evidence="6" key="1">
    <citation type="journal article" date="2017" name="bioRxiv">
        <title>Comparative analysis of the genomes of Stylophora pistillata and Acropora digitifera provides evidence for extensive differences between species of corals.</title>
        <authorList>
            <person name="Voolstra C.R."/>
            <person name="Li Y."/>
            <person name="Liew Y.J."/>
            <person name="Baumgarten S."/>
            <person name="Zoccola D."/>
            <person name="Flot J.-F."/>
            <person name="Tambutte S."/>
            <person name="Allemand D."/>
            <person name="Aranda M."/>
        </authorList>
    </citation>
    <scope>NUCLEOTIDE SEQUENCE [LARGE SCALE GENOMIC DNA]</scope>
</reference>
<sequence>MRNLQTLKRTDDGMSILYLSGNPGSGKSQLARLAAKRFYDEVKETPSAASFVMTLNAESPETILNSYVDFAQHCKCPGYEITNTYGSKDLNIDEKISYLKSLISAKIKHYTSWLVVVDNGNSLSSGHLPDAGNEVWARGQMLITTQGTASMPLPSSSVQNISVSAGMQPNDACSLLSILSDIPINDIEKEVAKVLDYQPLALAAAATYVRQVRQCKASSKFGWSDYLKKLEEGKRSATEIILAEINPSYPNSMTKAITLAVEKAMADDIIFHHTFNFLSVCALQPILQEGVIEYIRAVDEAFEDEDMIRMRMNQCSLLLIEEKEEVEEEMSSVYIRAHGVVHDVIKSATKDCTKDEVYEVIYGAVMSFSKFKKFDSIDVGTKLAPHLKMLSLKLEHVVIRREKPEFSERALKSLSSYAGGLCTLGDMCHDHSEFGAAIVFYKLQLKMIESSHEGEDLKKAACYSKLGIVHKELGKTDQAKDYHNHALEIRLKRLGPDHVDVAASYNNLGNLHSDLGETDQAKDYYNHALEIRLKRLGPDHVDVAGSYNNLGTLHSDLDETDQAKDYYNHALEIYLKKLGPDHVNVAKSYNNLATLHSDLGETDQAKDYYNHALEIRLKKLGPDHVKVADSYNNLGILHSDLGETDQAKDYYNHALEIRLKKLGPDHVHVADSYNNLGNLHKALGETDQAKDYYKRALEIRLKKLGPDHVDVAASYNNLGRGSTDPAAFGPSKPNEGQYAPRQLEQVRIRPGDRFGMQYIVVLNGYAQVTPPCKT</sequence>
<evidence type="ECO:0000256" key="2">
    <source>
        <dbReference type="ARBA" id="ARBA00022803"/>
    </source>
</evidence>
<feature type="repeat" description="TPR" evidence="3">
    <location>
        <begin position="502"/>
        <end position="535"/>
    </location>
</feature>
<dbReference type="SUPFAM" id="SSF52540">
    <property type="entry name" value="P-loop containing nucleoside triphosphate hydrolases"/>
    <property type="match status" value="1"/>
</dbReference>
<feature type="repeat" description="TPR" evidence="3">
    <location>
        <begin position="628"/>
        <end position="661"/>
    </location>
</feature>
<feature type="repeat" description="TPR" evidence="3">
    <location>
        <begin position="544"/>
        <end position="577"/>
    </location>
</feature>
<dbReference type="InterPro" id="IPR027417">
    <property type="entry name" value="P-loop_NTPase"/>
</dbReference>
<gene>
    <name evidence="5" type="primary">nphp3</name>
    <name evidence="5" type="ORF">AWC38_SpisGene22552</name>
</gene>
<comment type="similarity">
    <text evidence="4">Belongs to the kinesin light chain family.</text>
</comment>
<dbReference type="EMBL" id="LSMT01000995">
    <property type="protein sequence ID" value="PFX13369.1"/>
    <property type="molecule type" value="Genomic_DNA"/>
</dbReference>
<keyword evidence="2 3" id="KW-0802">TPR repeat</keyword>
<dbReference type="SMART" id="SM00028">
    <property type="entry name" value="TPR"/>
    <property type="match status" value="7"/>
</dbReference>
<dbReference type="STRING" id="50429.A0A2B4R990"/>
<dbReference type="Pfam" id="PF13424">
    <property type="entry name" value="TPR_12"/>
    <property type="match status" value="4"/>
</dbReference>
<feature type="repeat" description="TPR" evidence="3">
    <location>
        <begin position="586"/>
        <end position="619"/>
    </location>
</feature>
<dbReference type="PROSITE" id="PS50293">
    <property type="entry name" value="TPR_REGION"/>
    <property type="match status" value="3"/>
</dbReference>
<evidence type="ECO:0000256" key="3">
    <source>
        <dbReference type="PROSITE-ProRule" id="PRU00339"/>
    </source>
</evidence>
<keyword evidence="4" id="KW-0493">Microtubule</keyword>
<dbReference type="PROSITE" id="PS50005">
    <property type="entry name" value="TPR"/>
    <property type="match status" value="5"/>
</dbReference>
<comment type="caution">
    <text evidence="5">The sequence shown here is derived from an EMBL/GenBank/DDBJ whole genome shotgun (WGS) entry which is preliminary data.</text>
</comment>
<evidence type="ECO:0000313" key="6">
    <source>
        <dbReference type="Proteomes" id="UP000225706"/>
    </source>
</evidence>
<dbReference type="PRINTS" id="PR00381">
    <property type="entry name" value="KINESINLIGHT"/>
</dbReference>
<comment type="subcellular location">
    <subcellularLocation>
        <location evidence="4">Cytoplasm</location>
        <location evidence="4">Cytoskeleton</location>
    </subcellularLocation>
</comment>
<protein>
    <recommendedName>
        <fullName evidence="4">Kinesin light chain</fullName>
    </recommendedName>
</protein>
<dbReference type="PANTHER" id="PTHR45641:SF19">
    <property type="entry name" value="NEPHROCYSTIN-3"/>
    <property type="match status" value="1"/>
</dbReference>
<dbReference type="SUPFAM" id="SSF48452">
    <property type="entry name" value="TPR-like"/>
    <property type="match status" value="2"/>
</dbReference>
<proteinExistence type="inferred from homology"/>
<comment type="function">
    <text evidence="4">Kinesin is a microtubule-associated force-producing protein that play a role in organelle transport.</text>
</comment>
<keyword evidence="4" id="KW-0505">Motor protein</keyword>